<dbReference type="GO" id="GO:0016020">
    <property type="term" value="C:membrane"/>
    <property type="evidence" value="ECO:0007669"/>
    <property type="project" value="UniProtKB-SubCell"/>
</dbReference>
<dbReference type="Pfam" id="PF00153">
    <property type="entry name" value="Mito_carr"/>
    <property type="match status" value="3"/>
</dbReference>
<dbReference type="Gene3D" id="3.30.110.10">
    <property type="entry name" value="Translation initiation factor 3 (IF-3), C-terminal domain"/>
    <property type="match status" value="1"/>
</dbReference>
<comment type="similarity">
    <text evidence="2 9">Belongs to the mitochondrial carrier (TC 2.A.29) family.</text>
</comment>
<keyword evidence="4 8" id="KW-0812">Transmembrane</keyword>
<dbReference type="SUPFAM" id="SSF55200">
    <property type="entry name" value="Translation initiation factor IF3, C-terminal domain"/>
    <property type="match status" value="1"/>
</dbReference>
<evidence type="ECO:0000256" key="3">
    <source>
        <dbReference type="ARBA" id="ARBA00022448"/>
    </source>
</evidence>
<evidence type="ECO:0000256" key="5">
    <source>
        <dbReference type="ARBA" id="ARBA00022737"/>
    </source>
</evidence>
<name>A0AAV5A4T0_9AGAM</name>
<proteinExistence type="inferred from homology"/>
<sequence length="565" mass="63923">MAHNQEVKDAPSFFPTSALDHAVAGTGAGVVAVLCMHPLDLLKIKFQVSTSRPQGGIGRQIYTSLKDIYQSRGVQGLYRGVGPNIAGNASSWGLYFLFAQYTVSYHMLKRHVLGGNTDQSRPLGILLCSAEASAATALLTNPIWVVKVRMFTTNSDTPDGLREIYRYEGLRGLYRGTWLALFGVSNGALQFMAYEEMKRWAFRRKKRQYIKTNQPWTPEVERLSNTTYTIMSGASKVAALASTYPYQVVRSRLQNNATAHLYPNMRTTIRRTWAQEGFAGFYRGLGTNLQIIPRVLSKSNLKGRLRLVNTSGNHMAEKEEGGVFHLSRRWIRLDHSPVIMVEDKRRLSHVTPRTLPAQALDIVIYPKLTIIDGTVQAIIGTTLPIRVFLRYASHDLARNEHIRKEKCSHVYVVNDEGKLSRRLPLSYVLDSIERKTHFLQLVNQEKCIVKILDSRTEYSREKARRKSAQQSKKAQDAKEVQMTWAVDENDFMNKLKDAKTCLLKGSPVDIIFAPKKNTPIPSANGRQAKMDRIIEYLQDIAKEYKERTFEKSVLTMSFKGKGDGS</sequence>
<dbReference type="SUPFAM" id="SSF103506">
    <property type="entry name" value="Mitochondrial carrier"/>
    <property type="match status" value="1"/>
</dbReference>
<evidence type="ECO:0000313" key="11">
    <source>
        <dbReference type="Proteomes" id="UP001050691"/>
    </source>
</evidence>
<dbReference type="GO" id="GO:0055085">
    <property type="term" value="P:transmembrane transport"/>
    <property type="evidence" value="ECO:0007669"/>
    <property type="project" value="InterPro"/>
</dbReference>
<dbReference type="InterPro" id="IPR044712">
    <property type="entry name" value="SLC25A32-like"/>
</dbReference>
<reference evidence="10" key="1">
    <citation type="submission" date="2021-10" db="EMBL/GenBank/DDBJ databases">
        <title>De novo Genome Assembly of Clathrus columnatus (Basidiomycota, Fungi) Using Illumina and Nanopore Sequence Data.</title>
        <authorList>
            <person name="Ogiso-Tanaka E."/>
            <person name="Itagaki H."/>
            <person name="Hosoya T."/>
            <person name="Hosaka K."/>
        </authorList>
    </citation>
    <scope>NUCLEOTIDE SEQUENCE</scope>
    <source>
        <strain evidence="10">MO-923</strain>
    </source>
</reference>
<evidence type="ECO:0000256" key="8">
    <source>
        <dbReference type="PROSITE-ProRule" id="PRU00282"/>
    </source>
</evidence>
<keyword evidence="6" id="KW-1133">Transmembrane helix</keyword>
<dbReference type="InterPro" id="IPR036788">
    <property type="entry name" value="T_IF-3_C_sf"/>
</dbReference>
<dbReference type="InterPro" id="IPR023395">
    <property type="entry name" value="MCP_dom_sf"/>
</dbReference>
<evidence type="ECO:0008006" key="12">
    <source>
        <dbReference type="Google" id="ProtNLM"/>
    </source>
</evidence>
<evidence type="ECO:0000256" key="4">
    <source>
        <dbReference type="ARBA" id="ARBA00022692"/>
    </source>
</evidence>
<evidence type="ECO:0000256" key="6">
    <source>
        <dbReference type="ARBA" id="ARBA00022989"/>
    </source>
</evidence>
<protein>
    <recommendedName>
        <fullName evidence="12">Mitochondrial folate transporter/carrier</fullName>
    </recommendedName>
</protein>
<dbReference type="PROSITE" id="PS50920">
    <property type="entry name" value="SOLCAR"/>
    <property type="match status" value="3"/>
</dbReference>
<comment type="subcellular location">
    <subcellularLocation>
        <location evidence="1">Membrane</location>
        <topology evidence="1">Multi-pass membrane protein</topology>
    </subcellularLocation>
</comment>
<keyword evidence="11" id="KW-1185">Reference proteome</keyword>
<dbReference type="GO" id="GO:0006413">
    <property type="term" value="P:translational initiation"/>
    <property type="evidence" value="ECO:0007669"/>
    <property type="project" value="InterPro"/>
</dbReference>
<evidence type="ECO:0000256" key="7">
    <source>
        <dbReference type="ARBA" id="ARBA00023136"/>
    </source>
</evidence>
<evidence type="ECO:0000256" key="1">
    <source>
        <dbReference type="ARBA" id="ARBA00004141"/>
    </source>
</evidence>
<accession>A0AAV5A4T0</accession>
<feature type="repeat" description="Solcar" evidence="8">
    <location>
        <begin position="226"/>
        <end position="308"/>
    </location>
</feature>
<dbReference type="EMBL" id="BPWL01000002">
    <property type="protein sequence ID" value="GJJ07663.1"/>
    <property type="molecule type" value="Genomic_DNA"/>
</dbReference>
<dbReference type="Gene3D" id="1.50.40.10">
    <property type="entry name" value="Mitochondrial carrier domain"/>
    <property type="match status" value="1"/>
</dbReference>
<evidence type="ECO:0000256" key="2">
    <source>
        <dbReference type="ARBA" id="ARBA00006375"/>
    </source>
</evidence>
<keyword evidence="7 8" id="KW-0472">Membrane</keyword>
<evidence type="ECO:0000313" key="10">
    <source>
        <dbReference type="EMBL" id="GJJ07663.1"/>
    </source>
</evidence>
<keyword evidence="3 9" id="KW-0813">Transport</keyword>
<gene>
    <name evidence="10" type="ORF">Clacol_001868</name>
</gene>
<organism evidence="10 11">
    <name type="scientific">Clathrus columnatus</name>
    <dbReference type="NCBI Taxonomy" id="1419009"/>
    <lineage>
        <taxon>Eukaryota</taxon>
        <taxon>Fungi</taxon>
        <taxon>Dikarya</taxon>
        <taxon>Basidiomycota</taxon>
        <taxon>Agaricomycotina</taxon>
        <taxon>Agaricomycetes</taxon>
        <taxon>Phallomycetidae</taxon>
        <taxon>Phallales</taxon>
        <taxon>Clathraceae</taxon>
        <taxon>Clathrus</taxon>
    </lineage>
</organism>
<feature type="repeat" description="Solcar" evidence="8">
    <location>
        <begin position="120"/>
        <end position="200"/>
    </location>
</feature>
<dbReference type="GO" id="GO:0006862">
    <property type="term" value="P:nucleotide transport"/>
    <property type="evidence" value="ECO:0007669"/>
    <property type="project" value="InterPro"/>
</dbReference>
<dbReference type="InterPro" id="IPR018108">
    <property type="entry name" value="MCP_transmembrane"/>
</dbReference>
<comment type="caution">
    <text evidence="10">The sequence shown here is derived from an EMBL/GenBank/DDBJ whole genome shotgun (WGS) entry which is preliminary data.</text>
</comment>
<feature type="repeat" description="Solcar" evidence="8">
    <location>
        <begin position="16"/>
        <end position="105"/>
    </location>
</feature>
<dbReference type="PANTHER" id="PTHR45683">
    <property type="entry name" value="MITOCHONDRIAL NICOTINAMIDE ADENINE DINUCLEOTIDE TRANSPORTER 1-RELATED-RELATED"/>
    <property type="match status" value="1"/>
</dbReference>
<evidence type="ECO:0000256" key="9">
    <source>
        <dbReference type="RuleBase" id="RU000488"/>
    </source>
</evidence>
<dbReference type="AlphaFoldDB" id="A0AAV5A4T0"/>
<dbReference type="Proteomes" id="UP001050691">
    <property type="component" value="Unassembled WGS sequence"/>
</dbReference>
<keyword evidence="5" id="KW-0677">Repeat</keyword>